<keyword evidence="3" id="KW-1185">Reference proteome</keyword>
<gene>
    <name evidence="2" type="ORF">BJ508DRAFT_112374</name>
</gene>
<reference evidence="2 3" key="1">
    <citation type="journal article" date="2018" name="Nat. Ecol. Evol.">
        <title>Pezizomycetes genomes reveal the molecular basis of ectomycorrhizal truffle lifestyle.</title>
        <authorList>
            <person name="Murat C."/>
            <person name="Payen T."/>
            <person name="Noel B."/>
            <person name="Kuo A."/>
            <person name="Morin E."/>
            <person name="Chen J."/>
            <person name="Kohler A."/>
            <person name="Krizsan K."/>
            <person name="Balestrini R."/>
            <person name="Da Silva C."/>
            <person name="Montanini B."/>
            <person name="Hainaut M."/>
            <person name="Levati E."/>
            <person name="Barry K.W."/>
            <person name="Belfiori B."/>
            <person name="Cichocki N."/>
            <person name="Clum A."/>
            <person name="Dockter R.B."/>
            <person name="Fauchery L."/>
            <person name="Guy J."/>
            <person name="Iotti M."/>
            <person name="Le Tacon F."/>
            <person name="Lindquist E.A."/>
            <person name="Lipzen A."/>
            <person name="Malagnac F."/>
            <person name="Mello A."/>
            <person name="Molinier V."/>
            <person name="Miyauchi S."/>
            <person name="Poulain J."/>
            <person name="Riccioni C."/>
            <person name="Rubini A."/>
            <person name="Sitrit Y."/>
            <person name="Splivallo R."/>
            <person name="Traeger S."/>
            <person name="Wang M."/>
            <person name="Zifcakova L."/>
            <person name="Wipf D."/>
            <person name="Zambonelli A."/>
            <person name="Paolocci F."/>
            <person name="Nowrousian M."/>
            <person name="Ottonello S."/>
            <person name="Baldrian P."/>
            <person name="Spatafora J.W."/>
            <person name="Henrissat B."/>
            <person name="Nagy L.G."/>
            <person name="Aury J.M."/>
            <person name="Wincker P."/>
            <person name="Grigoriev I.V."/>
            <person name="Bonfante P."/>
            <person name="Martin F.M."/>
        </authorList>
    </citation>
    <scope>NUCLEOTIDE SEQUENCE [LARGE SCALE GENOMIC DNA]</scope>
    <source>
        <strain evidence="2 3">RN42</strain>
    </source>
</reference>
<evidence type="ECO:0000313" key="2">
    <source>
        <dbReference type="EMBL" id="RPA81467.1"/>
    </source>
</evidence>
<organism evidence="2 3">
    <name type="scientific">Ascobolus immersus RN42</name>
    <dbReference type="NCBI Taxonomy" id="1160509"/>
    <lineage>
        <taxon>Eukaryota</taxon>
        <taxon>Fungi</taxon>
        <taxon>Dikarya</taxon>
        <taxon>Ascomycota</taxon>
        <taxon>Pezizomycotina</taxon>
        <taxon>Pezizomycetes</taxon>
        <taxon>Pezizales</taxon>
        <taxon>Ascobolaceae</taxon>
        <taxon>Ascobolus</taxon>
    </lineage>
</organism>
<dbReference type="Proteomes" id="UP000275078">
    <property type="component" value="Unassembled WGS sequence"/>
</dbReference>
<proteinExistence type="predicted"/>
<evidence type="ECO:0000313" key="3">
    <source>
        <dbReference type="Proteomes" id="UP000275078"/>
    </source>
</evidence>
<dbReference type="AlphaFoldDB" id="A0A3N4I7L1"/>
<protein>
    <submittedName>
        <fullName evidence="2">Uncharacterized protein</fullName>
    </submittedName>
</protein>
<feature type="region of interest" description="Disordered" evidence="1">
    <location>
        <begin position="100"/>
        <end position="126"/>
    </location>
</feature>
<dbReference type="EMBL" id="ML119679">
    <property type="protein sequence ID" value="RPA81467.1"/>
    <property type="molecule type" value="Genomic_DNA"/>
</dbReference>
<sequence length="249" mass="27853">MSSREPPPVRDMYRFWDALIWKSVSFDGGTMVSMADLGLGNEIGSSTERVKMNQAQLMRLIRQQPKAIHRLYNQISSFKTRDHSTFCTWLSQYITVAGADPDSRSQQGSRPTGLVGDNGQTDGAKQPRIEALPIGLAFFGRGRFVTRRKTFAQSIPRYVFLHTPEPDALCNNHACMEHPISGLTTDTVSQYLDRSVARQSCTLSKPPQQAPAIPALLAAGPQQQPRPFYICTPAMKYRQTDIPRHTSKL</sequence>
<name>A0A3N4I7L1_ASCIM</name>
<evidence type="ECO:0000256" key="1">
    <source>
        <dbReference type="SAM" id="MobiDB-lite"/>
    </source>
</evidence>
<accession>A0A3N4I7L1</accession>